<feature type="chain" id="PRO_5032603452" description="DUF3261 domain-containing protein" evidence="1">
    <location>
        <begin position="18"/>
        <end position="181"/>
    </location>
</feature>
<evidence type="ECO:0000256" key="1">
    <source>
        <dbReference type="SAM" id="SignalP"/>
    </source>
</evidence>
<protein>
    <recommendedName>
        <fullName evidence="4">DUF3261 domain-containing protein</fullName>
    </recommendedName>
</protein>
<name>A0A841HKM5_9GAMM</name>
<organism evidence="2 3">
    <name type="scientific">Povalibacter uvarum</name>
    <dbReference type="NCBI Taxonomy" id="732238"/>
    <lineage>
        <taxon>Bacteria</taxon>
        <taxon>Pseudomonadati</taxon>
        <taxon>Pseudomonadota</taxon>
        <taxon>Gammaproteobacteria</taxon>
        <taxon>Steroidobacterales</taxon>
        <taxon>Steroidobacteraceae</taxon>
        <taxon>Povalibacter</taxon>
    </lineage>
</organism>
<evidence type="ECO:0000313" key="3">
    <source>
        <dbReference type="Proteomes" id="UP000588068"/>
    </source>
</evidence>
<comment type="caution">
    <text evidence="2">The sequence shown here is derived from an EMBL/GenBank/DDBJ whole genome shotgun (WGS) entry which is preliminary data.</text>
</comment>
<proteinExistence type="predicted"/>
<accession>A0A841HKM5</accession>
<dbReference type="RefSeq" id="WP_184331684.1">
    <property type="nucleotide sequence ID" value="NZ_JACHHZ010000002.1"/>
</dbReference>
<keyword evidence="3" id="KW-1185">Reference proteome</keyword>
<reference evidence="2 3" key="1">
    <citation type="submission" date="2020-08" db="EMBL/GenBank/DDBJ databases">
        <title>Genomic Encyclopedia of Type Strains, Phase IV (KMG-IV): sequencing the most valuable type-strain genomes for metagenomic binning, comparative biology and taxonomic classification.</title>
        <authorList>
            <person name="Goeker M."/>
        </authorList>
    </citation>
    <scope>NUCLEOTIDE SEQUENCE [LARGE SCALE GENOMIC DNA]</scope>
    <source>
        <strain evidence="2 3">DSM 26723</strain>
    </source>
</reference>
<dbReference type="Proteomes" id="UP000588068">
    <property type="component" value="Unassembled WGS sequence"/>
</dbReference>
<keyword evidence="1" id="KW-0732">Signal</keyword>
<feature type="signal peptide" evidence="1">
    <location>
        <begin position="1"/>
        <end position="17"/>
    </location>
</feature>
<gene>
    <name evidence="2" type="ORF">HNQ60_002274</name>
</gene>
<dbReference type="AlphaFoldDB" id="A0A841HKM5"/>
<evidence type="ECO:0000313" key="2">
    <source>
        <dbReference type="EMBL" id="MBB6093396.1"/>
    </source>
</evidence>
<dbReference type="EMBL" id="JACHHZ010000002">
    <property type="protein sequence ID" value="MBB6093396.1"/>
    <property type="molecule type" value="Genomic_DNA"/>
</dbReference>
<evidence type="ECO:0008006" key="4">
    <source>
        <dbReference type="Google" id="ProtNLM"/>
    </source>
</evidence>
<dbReference type="Pfam" id="PF11659">
    <property type="entry name" value="DUF3261"/>
    <property type="match status" value="1"/>
</dbReference>
<dbReference type="InterPro" id="IPR021675">
    <property type="entry name" value="DUF3261"/>
</dbReference>
<sequence>MKWVAVLSLLLAGCAGAPQSQRTATPERPLVAPSALGAERSVNQVVRGAIGSREMTLNCVVTVKDGQMTVVGLSAMGVRLFTIHYDGRDVQSEQSLPTPEQLTPRRLLADLQFVFWPAAALQQPLKQQGWDVSDSSGTRRLRRDGNLVAEAHYGGDDPWSGRSWLVNLEYGYSLQIDSKAL</sequence>